<feature type="region of interest" description="Disordered" evidence="1">
    <location>
        <begin position="638"/>
        <end position="678"/>
    </location>
</feature>
<keyword evidence="3" id="KW-1185">Reference proteome</keyword>
<dbReference type="PANTHER" id="PTHR34802:SF1">
    <property type="entry name" value="CHORISMATE SYNTHASE"/>
    <property type="match status" value="1"/>
</dbReference>
<name>A0A5N6QLV5_9ROSI</name>
<feature type="region of interest" description="Disordered" evidence="1">
    <location>
        <begin position="533"/>
        <end position="556"/>
    </location>
</feature>
<reference evidence="2 3" key="1">
    <citation type="submission" date="2019-06" db="EMBL/GenBank/DDBJ databases">
        <title>A chromosomal-level reference genome of Carpinus fangiana (Coryloideae, Betulaceae).</title>
        <authorList>
            <person name="Yang X."/>
            <person name="Wang Z."/>
            <person name="Zhang L."/>
            <person name="Hao G."/>
            <person name="Liu J."/>
            <person name="Yang Y."/>
        </authorList>
    </citation>
    <scope>NUCLEOTIDE SEQUENCE [LARGE SCALE GENOMIC DNA]</scope>
    <source>
        <strain evidence="2">Cfa_2016G</strain>
        <tissue evidence="2">Leaf</tissue>
    </source>
</reference>
<feature type="compositionally biased region" description="Polar residues" evidence="1">
    <location>
        <begin position="661"/>
        <end position="678"/>
    </location>
</feature>
<feature type="compositionally biased region" description="Polar residues" evidence="1">
    <location>
        <begin position="71"/>
        <end position="97"/>
    </location>
</feature>
<organism evidence="2 3">
    <name type="scientific">Carpinus fangiana</name>
    <dbReference type="NCBI Taxonomy" id="176857"/>
    <lineage>
        <taxon>Eukaryota</taxon>
        <taxon>Viridiplantae</taxon>
        <taxon>Streptophyta</taxon>
        <taxon>Embryophyta</taxon>
        <taxon>Tracheophyta</taxon>
        <taxon>Spermatophyta</taxon>
        <taxon>Magnoliopsida</taxon>
        <taxon>eudicotyledons</taxon>
        <taxon>Gunneridae</taxon>
        <taxon>Pentapetalae</taxon>
        <taxon>rosids</taxon>
        <taxon>fabids</taxon>
        <taxon>Fagales</taxon>
        <taxon>Betulaceae</taxon>
        <taxon>Carpinus</taxon>
    </lineage>
</organism>
<feature type="compositionally biased region" description="Polar residues" evidence="1">
    <location>
        <begin position="533"/>
        <end position="553"/>
    </location>
</feature>
<dbReference type="Proteomes" id="UP000327013">
    <property type="component" value="Chromosome 1"/>
</dbReference>
<feature type="compositionally biased region" description="Basic and acidic residues" evidence="1">
    <location>
        <begin position="103"/>
        <end position="115"/>
    </location>
</feature>
<feature type="region of interest" description="Disordered" evidence="1">
    <location>
        <begin position="1"/>
        <end position="23"/>
    </location>
</feature>
<dbReference type="EMBL" id="CM017321">
    <property type="protein sequence ID" value="KAE7999451.1"/>
    <property type="molecule type" value="Genomic_DNA"/>
</dbReference>
<feature type="compositionally biased region" description="Basic and acidic residues" evidence="1">
    <location>
        <begin position="212"/>
        <end position="252"/>
    </location>
</feature>
<dbReference type="OrthoDB" id="1923709at2759"/>
<gene>
    <name evidence="2" type="ORF">FH972_003881</name>
</gene>
<feature type="region of interest" description="Disordered" evidence="1">
    <location>
        <begin position="283"/>
        <end position="303"/>
    </location>
</feature>
<evidence type="ECO:0000313" key="3">
    <source>
        <dbReference type="Proteomes" id="UP000327013"/>
    </source>
</evidence>
<protein>
    <submittedName>
        <fullName evidence="2">Uncharacterized protein</fullName>
    </submittedName>
</protein>
<feature type="region of interest" description="Disordered" evidence="1">
    <location>
        <begin position="68"/>
        <end position="252"/>
    </location>
</feature>
<accession>A0A5N6QLV5</accession>
<dbReference type="PANTHER" id="PTHR34802">
    <property type="entry name" value="CHORISMATE SYNTHASE"/>
    <property type="match status" value="1"/>
</dbReference>
<feature type="compositionally biased region" description="Polar residues" evidence="1">
    <location>
        <begin position="198"/>
        <end position="210"/>
    </location>
</feature>
<dbReference type="AlphaFoldDB" id="A0A5N6QLV5"/>
<evidence type="ECO:0000256" key="1">
    <source>
        <dbReference type="SAM" id="MobiDB-lite"/>
    </source>
</evidence>
<sequence length="1085" mass="119503">MSSENEDQNSLDQPSETNHESHKKLRFSYTREFLLSLCELDVCKQLPGGFDPSILSELEDSFQDRQRISGGLSSQSFRRNEYGSSPPTRGDLSSYSRGVQGRWESRSVRSDRDSDSQSDWESDSGRRYGNQPRRSWQVPEHDGLLGSGSFPRPSGYAAGVSAPKIRANEPVQLSKSNEPYHPPRPYKAVPHSRREGNDSLNDETFGSSEYTSEDRAEEERKRRASFELMRKEQHKAFQEKQKLNPDKRKDEFDIITLLEDSKDEKRPLNRNNESDYPVIIKTSNKDSEKPSFPPQISQSRPLVPPGFASTISERNSGPKPAIHPRTTEVVNPELGNSLSNAKGNHMLDGTSDNQVEKQSAEQKGLIEQQLGSTSINISISNKSDKNLNVPSSKTIDVDSQLHNTSYLSEALETTENIEAIELNAGKVTGNKIIDESNQVHSTSILDKLFGSTLISSDGGSSSFTEHHDSKADEAWSPHAAHSSKFARWFLEEEKKPVDDLSSSQPNDLLSLIVGGEKGGSQVSDLKNTEHILSNFPSESSKPAEGHTTSNATSAVVEHSEQLYKNNKPQAVPAVLTCEYLEQSILSEISENGSTLQPPVQVLSIPDAKAEQPKANIDDHASQHLLSLLQKGTGLKDIAPSPNLDIGSSDKPHNSDGASFDTAPQTKEVNADKSSNSGQNLTLETLFGTAFMKELQSVGAPVSVQRGSVGSVRVDVLQPHEFPFPVMDDGLVLKNEIGSNTTSYESNVLTSKQRLQTKPVKIEEQWLGFDDLQRGLDSAQPHTRLKSKLDGFDGPVDKRLPEEDSLITVNAPLNVQKYATAGNTARTELLPFPNTEVDIAEKLAAFNIFKDERSFMGGQEGAPFLRGPYDVREPDVPYQNLSIQSSSPQLHPPHSNHAGPLFHPLDSHPGNINSQMKFMPPEGIIRHDPPNHQFPANILRPPFHHPSTGLTGFDPPSHHPMLQQMHMSGNFTPPHMLQGFPRSAPMPAQPNRASLPPHVNNQMTGFAPELNPLQAFPFGHRQPNFAGLGMRPPAPEVGGGSNHPEAIQRLIELELRSNSKQIQPFPGGGHGQGIYGHELDMGFGYR</sequence>
<proteinExistence type="predicted"/>
<evidence type="ECO:0000313" key="2">
    <source>
        <dbReference type="EMBL" id="KAE7999451.1"/>
    </source>
</evidence>